<organism evidence="2 3">
    <name type="scientific">Coemansia brasiliensis</name>
    <dbReference type="NCBI Taxonomy" id="2650707"/>
    <lineage>
        <taxon>Eukaryota</taxon>
        <taxon>Fungi</taxon>
        <taxon>Fungi incertae sedis</taxon>
        <taxon>Zoopagomycota</taxon>
        <taxon>Kickxellomycotina</taxon>
        <taxon>Kickxellomycetes</taxon>
        <taxon>Kickxellales</taxon>
        <taxon>Kickxellaceae</taxon>
        <taxon>Coemansia</taxon>
    </lineage>
</organism>
<accession>A0A9W8I2Z7</accession>
<comment type="caution">
    <text evidence="2">The sequence shown here is derived from an EMBL/GenBank/DDBJ whole genome shotgun (WGS) entry which is preliminary data.</text>
</comment>
<feature type="non-terminal residue" evidence="2">
    <location>
        <position position="1"/>
    </location>
</feature>
<evidence type="ECO:0000313" key="3">
    <source>
        <dbReference type="Proteomes" id="UP001139887"/>
    </source>
</evidence>
<reference evidence="2" key="1">
    <citation type="submission" date="2022-07" db="EMBL/GenBank/DDBJ databases">
        <title>Phylogenomic reconstructions and comparative analyses of Kickxellomycotina fungi.</title>
        <authorList>
            <person name="Reynolds N.K."/>
            <person name="Stajich J.E."/>
            <person name="Barry K."/>
            <person name="Grigoriev I.V."/>
            <person name="Crous P."/>
            <person name="Smith M.E."/>
        </authorList>
    </citation>
    <scope>NUCLEOTIDE SEQUENCE</scope>
    <source>
        <strain evidence="2">NRRL 1566</strain>
    </source>
</reference>
<sequence length="87" mass="9204">KPSDDFPGKGHSLGTSSAGVAAAPARSQHVHTHQAAGASGGHRLGGREDDGESPREKARRAAEARIKVSKDKKKISPEFMKRNAHNL</sequence>
<gene>
    <name evidence="2" type="ORF">IWW36_004748</name>
</gene>
<name>A0A9W8I2Z7_9FUNG</name>
<keyword evidence="3" id="KW-1185">Reference proteome</keyword>
<evidence type="ECO:0000256" key="1">
    <source>
        <dbReference type="SAM" id="MobiDB-lite"/>
    </source>
</evidence>
<dbReference type="EMBL" id="JANBUW010000778">
    <property type="protein sequence ID" value="KAJ2845523.1"/>
    <property type="molecule type" value="Genomic_DNA"/>
</dbReference>
<dbReference type="Proteomes" id="UP001139887">
    <property type="component" value="Unassembled WGS sequence"/>
</dbReference>
<dbReference type="AlphaFoldDB" id="A0A9W8I2Z7"/>
<protein>
    <submittedName>
        <fullName evidence="2">Uncharacterized protein</fullName>
    </submittedName>
</protein>
<feature type="compositionally biased region" description="Basic and acidic residues" evidence="1">
    <location>
        <begin position="45"/>
        <end position="81"/>
    </location>
</feature>
<proteinExistence type="predicted"/>
<evidence type="ECO:0000313" key="2">
    <source>
        <dbReference type="EMBL" id="KAJ2845523.1"/>
    </source>
</evidence>
<feature type="region of interest" description="Disordered" evidence="1">
    <location>
        <begin position="1"/>
        <end position="87"/>
    </location>
</feature>